<sequence length="80" mass="8704">MPSGSPFSPSQPRSRSPARFDSKWLQTSLQFAFPSCGLCGLWNEMVRDGEIIHTDARSAQNGELSSRKDGSAECPSGTKK</sequence>
<keyword evidence="3" id="KW-1185">Reference proteome</keyword>
<feature type="region of interest" description="Disordered" evidence="1">
    <location>
        <begin position="1"/>
        <end position="20"/>
    </location>
</feature>
<evidence type="ECO:0000256" key="1">
    <source>
        <dbReference type="SAM" id="MobiDB-lite"/>
    </source>
</evidence>
<protein>
    <submittedName>
        <fullName evidence="2">Uncharacterized protein</fullName>
    </submittedName>
</protein>
<reference evidence="2" key="2">
    <citation type="submission" date="2025-08" db="UniProtKB">
        <authorList>
            <consortium name="Ensembl"/>
        </authorList>
    </citation>
    <scope>IDENTIFICATION</scope>
    <source>
        <strain evidence="2">Glennie</strain>
    </source>
</reference>
<dbReference type="Ensembl" id="ENSOANT00000070897.1">
    <property type="protein sequence ID" value="ENSOANP00000053946.1"/>
    <property type="gene ID" value="ENSOANG00000047821.1"/>
</dbReference>
<name>A0A6I8PGB0_ORNAN</name>
<evidence type="ECO:0000313" key="3">
    <source>
        <dbReference type="Proteomes" id="UP000002279"/>
    </source>
</evidence>
<reference evidence="2 3" key="1">
    <citation type="journal article" date="2008" name="Nature">
        <title>Genome analysis of the platypus reveals unique signatures of evolution.</title>
        <authorList>
            <person name="Warren W.C."/>
            <person name="Hillier L.W."/>
            <person name="Marshall Graves J.A."/>
            <person name="Birney E."/>
            <person name="Ponting C.P."/>
            <person name="Grutzner F."/>
            <person name="Belov K."/>
            <person name="Miller W."/>
            <person name="Clarke L."/>
            <person name="Chinwalla A.T."/>
            <person name="Yang S.P."/>
            <person name="Heger A."/>
            <person name="Locke D.P."/>
            <person name="Miethke P."/>
            <person name="Waters P.D."/>
            <person name="Veyrunes F."/>
            <person name="Fulton L."/>
            <person name="Fulton B."/>
            <person name="Graves T."/>
            <person name="Wallis J."/>
            <person name="Puente X.S."/>
            <person name="Lopez-Otin C."/>
            <person name="Ordonez G.R."/>
            <person name="Eichler E.E."/>
            <person name="Chen L."/>
            <person name="Cheng Z."/>
            <person name="Deakin J.E."/>
            <person name="Alsop A."/>
            <person name="Thompson K."/>
            <person name="Kirby P."/>
            <person name="Papenfuss A.T."/>
            <person name="Wakefield M.J."/>
            <person name="Olender T."/>
            <person name="Lancet D."/>
            <person name="Huttley G.A."/>
            <person name="Smit A.F."/>
            <person name="Pask A."/>
            <person name="Temple-Smith P."/>
            <person name="Batzer M.A."/>
            <person name="Walker J.A."/>
            <person name="Konkel M.K."/>
            <person name="Harris R.S."/>
            <person name="Whittington C.M."/>
            <person name="Wong E.S."/>
            <person name="Gemmell N.J."/>
            <person name="Buschiazzo E."/>
            <person name="Vargas Jentzsch I.M."/>
            <person name="Merkel A."/>
            <person name="Schmitz J."/>
            <person name="Zemann A."/>
            <person name="Churakov G."/>
            <person name="Kriegs J.O."/>
            <person name="Brosius J."/>
            <person name="Murchison E.P."/>
            <person name="Sachidanandam R."/>
            <person name="Smith C."/>
            <person name="Hannon G.J."/>
            <person name="Tsend-Ayush E."/>
            <person name="McMillan D."/>
            <person name="Attenborough R."/>
            <person name="Rens W."/>
            <person name="Ferguson-Smith M."/>
            <person name="Lefevre C.M."/>
            <person name="Sharp J.A."/>
            <person name="Nicholas K.R."/>
            <person name="Ray D.A."/>
            <person name="Kube M."/>
            <person name="Reinhardt R."/>
            <person name="Pringle T.H."/>
            <person name="Taylor J."/>
            <person name="Jones R.C."/>
            <person name="Nixon B."/>
            <person name="Dacheux J.L."/>
            <person name="Niwa H."/>
            <person name="Sekita Y."/>
            <person name="Huang X."/>
            <person name="Stark A."/>
            <person name="Kheradpour P."/>
            <person name="Kellis M."/>
            <person name="Flicek P."/>
            <person name="Chen Y."/>
            <person name="Webber C."/>
            <person name="Hardison R."/>
            <person name="Nelson J."/>
            <person name="Hallsworth-Pepin K."/>
            <person name="Delehaunty K."/>
            <person name="Markovic C."/>
            <person name="Minx P."/>
            <person name="Feng Y."/>
            <person name="Kremitzki C."/>
            <person name="Mitreva M."/>
            <person name="Glasscock J."/>
            <person name="Wylie T."/>
            <person name="Wohldmann P."/>
            <person name="Thiru P."/>
            <person name="Nhan M.N."/>
            <person name="Pohl C.S."/>
            <person name="Smith S.M."/>
            <person name="Hou S."/>
            <person name="Nefedov M."/>
            <person name="de Jong P.J."/>
            <person name="Renfree M.B."/>
            <person name="Mardis E.R."/>
            <person name="Wilson R.K."/>
        </authorList>
    </citation>
    <scope>NUCLEOTIDE SEQUENCE [LARGE SCALE GENOMIC DNA]</scope>
    <source>
        <strain evidence="2 3">Glennie</strain>
    </source>
</reference>
<dbReference type="AlphaFoldDB" id="A0A6I8PGB0"/>
<feature type="compositionally biased region" description="Low complexity" evidence="1">
    <location>
        <begin position="1"/>
        <end position="19"/>
    </location>
</feature>
<feature type="region of interest" description="Disordered" evidence="1">
    <location>
        <begin position="56"/>
        <end position="80"/>
    </location>
</feature>
<organism evidence="2 3">
    <name type="scientific">Ornithorhynchus anatinus</name>
    <name type="common">Duckbill platypus</name>
    <dbReference type="NCBI Taxonomy" id="9258"/>
    <lineage>
        <taxon>Eukaryota</taxon>
        <taxon>Metazoa</taxon>
        <taxon>Chordata</taxon>
        <taxon>Craniata</taxon>
        <taxon>Vertebrata</taxon>
        <taxon>Euteleostomi</taxon>
        <taxon>Mammalia</taxon>
        <taxon>Monotremata</taxon>
        <taxon>Ornithorhynchidae</taxon>
        <taxon>Ornithorhynchus</taxon>
    </lineage>
</organism>
<evidence type="ECO:0000313" key="2">
    <source>
        <dbReference type="Ensembl" id="ENSOANP00000053946.1"/>
    </source>
</evidence>
<accession>A0A6I8PGB0</accession>
<dbReference type="Proteomes" id="UP000002279">
    <property type="component" value="Chromosome 18"/>
</dbReference>
<proteinExistence type="predicted"/>
<reference evidence="2" key="3">
    <citation type="submission" date="2025-09" db="UniProtKB">
        <authorList>
            <consortium name="Ensembl"/>
        </authorList>
    </citation>
    <scope>IDENTIFICATION</scope>
    <source>
        <strain evidence="2">Glennie</strain>
    </source>
</reference>
<dbReference type="InParanoid" id="A0A6I8PGB0"/>
<dbReference type="GeneTree" id="ENSGT00940000169724"/>
<dbReference type="Bgee" id="ENSOANG00000047821">
    <property type="expression patterns" value="Expressed in testis"/>
</dbReference>